<organism evidence="2 3">
    <name type="scientific">Brachybacterium huguangmaarense</name>
    <dbReference type="NCBI Taxonomy" id="1652028"/>
    <lineage>
        <taxon>Bacteria</taxon>
        <taxon>Bacillati</taxon>
        <taxon>Actinomycetota</taxon>
        <taxon>Actinomycetes</taxon>
        <taxon>Micrococcales</taxon>
        <taxon>Dermabacteraceae</taxon>
        <taxon>Brachybacterium</taxon>
    </lineage>
</organism>
<dbReference type="Pfam" id="PF13625">
    <property type="entry name" value="Helicase_C_3"/>
    <property type="match status" value="1"/>
</dbReference>
<keyword evidence="2" id="KW-0547">Nucleotide-binding</keyword>
<dbReference type="EMBL" id="CP107020">
    <property type="protein sequence ID" value="UYG17173.1"/>
    <property type="molecule type" value="Genomic_DNA"/>
</dbReference>
<evidence type="ECO:0000313" key="3">
    <source>
        <dbReference type="Proteomes" id="UP001164305"/>
    </source>
</evidence>
<dbReference type="GO" id="GO:0004386">
    <property type="term" value="F:helicase activity"/>
    <property type="evidence" value="ECO:0007669"/>
    <property type="project" value="UniProtKB-KW"/>
</dbReference>
<keyword evidence="2" id="KW-0378">Hydrolase</keyword>
<feature type="domain" description="Helicase XPB/Ssl2 N-terminal" evidence="1">
    <location>
        <begin position="458"/>
        <end position="578"/>
    </location>
</feature>
<evidence type="ECO:0000259" key="1">
    <source>
        <dbReference type="Pfam" id="PF13625"/>
    </source>
</evidence>
<gene>
    <name evidence="2" type="ORF">BRM3_01685</name>
</gene>
<evidence type="ECO:0000313" key="2">
    <source>
        <dbReference type="EMBL" id="UYG17173.1"/>
    </source>
</evidence>
<dbReference type="RefSeq" id="WP_263594382.1">
    <property type="nucleotide sequence ID" value="NZ_CP107020.1"/>
</dbReference>
<keyword evidence="2" id="KW-0347">Helicase</keyword>
<reference evidence="2" key="1">
    <citation type="submission" date="2022-10" db="EMBL/GenBank/DDBJ databases">
        <title>Whole-Genome Sequencing of Brachybacterium huguangmaarense BRM-3, Isolated from Betula schmidtii.</title>
        <authorList>
            <person name="Haam D."/>
        </authorList>
    </citation>
    <scope>NUCLEOTIDE SEQUENCE</scope>
    <source>
        <strain evidence="2">BRM-3</strain>
    </source>
</reference>
<protein>
    <submittedName>
        <fullName evidence="2">Helicase-associated domain-containing protein</fullName>
    </submittedName>
</protein>
<sequence>MSKPIRSLADELRRFDDNRLTQLLAARPDLTAPVPRGIGALAARAAAPSSVHHALSSLRRPELTLLEALVVLPDPTTPEDVAAAVGSDARATSPFLERLRTLGLLWGDHEIRTVRAAREVLRTPAGLAPEDDDDPSHEHARRLVDGAAEPLRPLLERLAWGPARVDADHGSPMARALLEAGLIRRHGDALVIPRPVQLVLRGGRVRASLPVSRPALCGAPVHERIPGSRDAQAVEAAFEAVRVLGTVRRWDDDPPSVLRRGGIPQRDLRRLAQQADAPLVSYATVIQTAWCAGLLGHDGESWQPTADWDAYRSRGLEERWAELARTWALSHHVAAIVGTTDTVGTSRALLSSSTTRDGARTRRLSMLAELRRSADVHATQQSLVDSLAWAFPLTSPVLLEEEAHALLAEGQALGIVLDGALTTLGVGLVEALDEGVAEADAHLARRLREHAPPPVDEVLLDSDLTATIPGRPSERLIALLSWADVVSRGAALTLRFTAATVRRAMAAGLDADDLLALLAETSRSPVPQALTYLLRDEARRHGQVHIGRAASFLTADEAVLTLFQSSPEAEPLFLQRLAPTVAVSTADPGFVLQVVRRSGLSAIAVGPDGRTARDERDHTLHGGPVDAELEVVEGPELRLPPAEAAARIREAEQNAGEDPSITDRLLEAIAHAAPIRLGIVDGRGGIVTREAVPLSLDGGRLRARDARGAEEFTVLVHRVTLG</sequence>
<dbReference type="InterPro" id="IPR032830">
    <property type="entry name" value="XPB/Ssl2_N"/>
</dbReference>
<keyword evidence="3" id="KW-1185">Reference proteome</keyword>
<dbReference type="Proteomes" id="UP001164305">
    <property type="component" value="Chromosome"/>
</dbReference>
<proteinExistence type="predicted"/>
<keyword evidence="2" id="KW-0067">ATP-binding</keyword>
<accession>A0ABY6G3F6</accession>
<name>A0ABY6G3F6_9MICO</name>